<accession>A0A9D4CWE0</accession>
<reference evidence="1" key="2">
    <citation type="submission" date="2020-11" db="EMBL/GenBank/DDBJ databases">
        <authorList>
            <person name="McCartney M.A."/>
            <person name="Auch B."/>
            <person name="Kono T."/>
            <person name="Mallez S."/>
            <person name="Becker A."/>
            <person name="Gohl D.M."/>
            <person name="Silverstein K.A.T."/>
            <person name="Koren S."/>
            <person name="Bechman K.B."/>
            <person name="Herman A."/>
            <person name="Abrahante J.E."/>
            <person name="Garbe J."/>
        </authorList>
    </citation>
    <scope>NUCLEOTIDE SEQUENCE</scope>
    <source>
        <strain evidence="1">Duluth1</strain>
        <tissue evidence="1">Whole animal</tissue>
    </source>
</reference>
<evidence type="ECO:0000313" key="2">
    <source>
        <dbReference type="Proteomes" id="UP000828390"/>
    </source>
</evidence>
<dbReference type="Proteomes" id="UP000828390">
    <property type="component" value="Unassembled WGS sequence"/>
</dbReference>
<organism evidence="1 2">
    <name type="scientific">Dreissena polymorpha</name>
    <name type="common">Zebra mussel</name>
    <name type="synonym">Mytilus polymorpha</name>
    <dbReference type="NCBI Taxonomy" id="45954"/>
    <lineage>
        <taxon>Eukaryota</taxon>
        <taxon>Metazoa</taxon>
        <taxon>Spiralia</taxon>
        <taxon>Lophotrochozoa</taxon>
        <taxon>Mollusca</taxon>
        <taxon>Bivalvia</taxon>
        <taxon>Autobranchia</taxon>
        <taxon>Heteroconchia</taxon>
        <taxon>Euheterodonta</taxon>
        <taxon>Imparidentia</taxon>
        <taxon>Neoheterodontei</taxon>
        <taxon>Myida</taxon>
        <taxon>Dreissenoidea</taxon>
        <taxon>Dreissenidae</taxon>
        <taxon>Dreissena</taxon>
    </lineage>
</organism>
<keyword evidence="2" id="KW-1185">Reference proteome</keyword>
<dbReference type="AlphaFoldDB" id="A0A9D4CWE0"/>
<name>A0A9D4CWE0_DREPO</name>
<comment type="caution">
    <text evidence="1">The sequence shown here is derived from an EMBL/GenBank/DDBJ whole genome shotgun (WGS) entry which is preliminary data.</text>
</comment>
<dbReference type="EMBL" id="JAIWYP010000011">
    <property type="protein sequence ID" value="KAH3733113.1"/>
    <property type="molecule type" value="Genomic_DNA"/>
</dbReference>
<gene>
    <name evidence="1" type="ORF">DPMN_039538</name>
</gene>
<proteinExistence type="predicted"/>
<sequence>MYLPFTLAAAVVRPGDQFVNNAIQTATERVNAAINITRSELFQRGRTHNVQDLMTLFRYPSAESLELARAEEIFEETLELIYKHVAEGHQYNLTGHGMSPFIYHVVHLSNMIPANYSLWENGV</sequence>
<protein>
    <submittedName>
        <fullName evidence="1">Uncharacterized protein</fullName>
    </submittedName>
</protein>
<evidence type="ECO:0000313" key="1">
    <source>
        <dbReference type="EMBL" id="KAH3733113.1"/>
    </source>
</evidence>
<reference evidence="1" key="1">
    <citation type="journal article" date="2019" name="bioRxiv">
        <title>The Genome of the Zebra Mussel, Dreissena polymorpha: A Resource for Invasive Species Research.</title>
        <authorList>
            <person name="McCartney M.A."/>
            <person name="Auch B."/>
            <person name="Kono T."/>
            <person name="Mallez S."/>
            <person name="Zhang Y."/>
            <person name="Obille A."/>
            <person name="Becker A."/>
            <person name="Abrahante J.E."/>
            <person name="Garbe J."/>
            <person name="Badalamenti J.P."/>
            <person name="Herman A."/>
            <person name="Mangelson H."/>
            <person name="Liachko I."/>
            <person name="Sullivan S."/>
            <person name="Sone E.D."/>
            <person name="Koren S."/>
            <person name="Silverstein K.A.T."/>
            <person name="Beckman K.B."/>
            <person name="Gohl D.M."/>
        </authorList>
    </citation>
    <scope>NUCLEOTIDE SEQUENCE</scope>
    <source>
        <strain evidence="1">Duluth1</strain>
        <tissue evidence="1">Whole animal</tissue>
    </source>
</reference>